<dbReference type="CDD" id="cd00201">
    <property type="entry name" value="WW"/>
    <property type="match status" value="1"/>
</dbReference>
<dbReference type="GO" id="GO:0008270">
    <property type="term" value="F:zinc ion binding"/>
    <property type="evidence" value="ECO:0007669"/>
    <property type="project" value="UniProtKB-KW"/>
</dbReference>
<keyword evidence="3" id="KW-0863">Zinc-finger</keyword>
<dbReference type="PROSITE" id="PS50171">
    <property type="entry name" value="ZF_MATRIN"/>
    <property type="match status" value="1"/>
</dbReference>
<evidence type="ECO:0000256" key="4">
    <source>
        <dbReference type="ARBA" id="ARBA00022833"/>
    </source>
</evidence>
<dbReference type="Gene3D" id="3.30.160.60">
    <property type="entry name" value="Classic Zinc Finger"/>
    <property type="match status" value="1"/>
</dbReference>
<dbReference type="InterPro" id="IPR013085">
    <property type="entry name" value="U1-CZ_Znf_C2H2"/>
</dbReference>
<evidence type="ECO:0000259" key="8">
    <source>
        <dbReference type="PROSITE" id="PS50171"/>
    </source>
</evidence>
<evidence type="ECO:0000313" key="10">
    <source>
        <dbReference type="Proteomes" id="UP001562425"/>
    </source>
</evidence>
<feature type="region of interest" description="Disordered" evidence="6">
    <location>
        <begin position="120"/>
        <end position="165"/>
    </location>
</feature>
<dbReference type="PANTHER" id="PTHR13173:SF10">
    <property type="entry name" value="WW DOMAIN-BINDING PROTEIN 4"/>
    <property type="match status" value="1"/>
</dbReference>
<dbReference type="InterPro" id="IPR036236">
    <property type="entry name" value="Znf_C2H2_sf"/>
</dbReference>
<dbReference type="Pfam" id="PF06220">
    <property type="entry name" value="zf-U1"/>
    <property type="match status" value="1"/>
</dbReference>
<dbReference type="PROSITE" id="PS50020">
    <property type="entry name" value="WW_DOMAIN_2"/>
    <property type="match status" value="1"/>
</dbReference>
<dbReference type="InterPro" id="IPR003604">
    <property type="entry name" value="Matrin/U1-like-C_Znf_C2H2"/>
</dbReference>
<dbReference type="Pfam" id="PF00397">
    <property type="entry name" value="WW"/>
    <property type="match status" value="1"/>
</dbReference>
<keyword evidence="5" id="KW-0539">Nucleus</keyword>
<dbReference type="AlphaFoldDB" id="A0ABD1DNN5"/>
<feature type="domain" description="Matrin-type" evidence="8">
    <location>
        <begin position="29"/>
        <end position="60"/>
    </location>
</feature>
<proteinExistence type="predicted"/>
<dbReference type="PANTHER" id="PTHR13173">
    <property type="entry name" value="WW DOMAIN BINDING PROTEIN 4"/>
    <property type="match status" value="1"/>
</dbReference>
<protein>
    <recommendedName>
        <fullName evidence="11">WW domain-binding protein 4</fullName>
    </recommendedName>
</protein>
<evidence type="ECO:0000256" key="1">
    <source>
        <dbReference type="ARBA" id="ARBA00004123"/>
    </source>
</evidence>
<dbReference type="InterPro" id="IPR000690">
    <property type="entry name" value="Matrin/U1-C_Znf_C2H2"/>
</dbReference>
<sequence>MRVQDSSAQFIGLREEEGVADYWKSNDRKYCDFCQCWIADNKPSIQFHESGKRHKANVQKRLTDIGRNSYKAQKEQSKVDAEMRKMNDAAMKAYMQDITAGADISSRAALEEQQRAEAAAAAAAVQDAQEAPGPSVGPRVPKKKIGREADPFYIPGDFSDEEGGPSKATAAAIAEAAKQKRIEEISQMGHGSMWVEAESDEGYTYYWNVKTNESIWEPPKEGFMKKAEYEQITQLALQKQEEKLKQEVKYEVENAPEIAARLKREQMSKMFEHNRKIKEEIECATDAKRQRKEEEAILDAAAGPYGRWQTVEHREEKPVDLELPAVPAPLYVPSAQPEVPERRFKEKVITHIPGDEKSALNDGFFKKRKVVRNARQRLDVD</sequence>
<dbReference type="SUPFAM" id="SSF57667">
    <property type="entry name" value="beta-beta-alpha zinc fingers"/>
    <property type="match status" value="1"/>
</dbReference>
<accession>A0ABD1DNN5</accession>
<gene>
    <name evidence="9" type="ORF">pipiens_002000</name>
</gene>
<feature type="domain" description="WW" evidence="7">
    <location>
        <begin position="194"/>
        <end position="221"/>
    </location>
</feature>
<evidence type="ECO:0000256" key="2">
    <source>
        <dbReference type="ARBA" id="ARBA00022723"/>
    </source>
</evidence>
<dbReference type="InterPro" id="IPR001202">
    <property type="entry name" value="WW_dom"/>
</dbReference>
<evidence type="ECO:0000259" key="7">
    <source>
        <dbReference type="PROSITE" id="PS50020"/>
    </source>
</evidence>
<comment type="caution">
    <text evidence="9">The sequence shown here is derived from an EMBL/GenBank/DDBJ whole genome shotgun (WGS) entry which is preliminary data.</text>
</comment>
<dbReference type="SMART" id="SM00456">
    <property type="entry name" value="WW"/>
    <property type="match status" value="1"/>
</dbReference>
<dbReference type="Gene3D" id="2.20.70.10">
    <property type="match status" value="1"/>
</dbReference>
<keyword evidence="4" id="KW-0862">Zinc</keyword>
<reference evidence="9 10" key="1">
    <citation type="submission" date="2024-05" db="EMBL/GenBank/DDBJ databases">
        <title>Culex pipiens pipiens assembly and annotation.</title>
        <authorList>
            <person name="Alout H."/>
            <person name="Durand T."/>
        </authorList>
    </citation>
    <scope>NUCLEOTIDE SEQUENCE [LARGE SCALE GENOMIC DNA]</scope>
    <source>
        <strain evidence="9">HA-2024</strain>
        <tissue evidence="9">Whole body</tissue>
    </source>
</reference>
<dbReference type="EMBL" id="JBEHCU010005066">
    <property type="protein sequence ID" value="KAL1401029.1"/>
    <property type="molecule type" value="Genomic_DNA"/>
</dbReference>
<feature type="compositionally biased region" description="Low complexity" evidence="6">
    <location>
        <begin position="120"/>
        <end position="131"/>
    </location>
</feature>
<dbReference type="InterPro" id="IPR040023">
    <property type="entry name" value="WBP4"/>
</dbReference>
<evidence type="ECO:0000256" key="5">
    <source>
        <dbReference type="ARBA" id="ARBA00023242"/>
    </source>
</evidence>
<evidence type="ECO:0000313" key="9">
    <source>
        <dbReference type="EMBL" id="KAL1401029.1"/>
    </source>
</evidence>
<keyword evidence="2" id="KW-0479">Metal-binding</keyword>
<organism evidence="9 10">
    <name type="scientific">Culex pipiens pipiens</name>
    <name type="common">Northern house mosquito</name>
    <dbReference type="NCBI Taxonomy" id="38569"/>
    <lineage>
        <taxon>Eukaryota</taxon>
        <taxon>Metazoa</taxon>
        <taxon>Ecdysozoa</taxon>
        <taxon>Arthropoda</taxon>
        <taxon>Hexapoda</taxon>
        <taxon>Insecta</taxon>
        <taxon>Pterygota</taxon>
        <taxon>Neoptera</taxon>
        <taxon>Endopterygota</taxon>
        <taxon>Diptera</taxon>
        <taxon>Nematocera</taxon>
        <taxon>Culicoidea</taxon>
        <taxon>Culicidae</taxon>
        <taxon>Culicinae</taxon>
        <taxon>Culicini</taxon>
        <taxon>Culex</taxon>
        <taxon>Culex</taxon>
    </lineage>
</organism>
<dbReference type="GO" id="GO:0005634">
    <property type="term" value="C:nucleus"/>
    <property type="evidence" value="ECO:0007669"/>
    <property type="project" value="UniProtKB-SubCell"/>
</dbReference>
<dbReference type="Proteomes" id="UP001562425">
    <property type="component" value="Unassembled WGS sequence"/>
</dbReference>
<evidence type="ECO:0008006" key="11">
    <source>
        <dbReference type="Google" id="ProtNLM"/>
    </source>
</evidence>
<dbReference type="InterPro" id="IPR036020">
    <property type="entry name" value="WW_dom_sf"/>
</dbReference>
<comment type="subcellular location">
    <subcellularLocation>
        <location evidence="1">Nucleus</location>
    </subcellularLocation>
</comment>
<evidence type="ECO:0000256" key="6">
    <source>
        <dbReference type="SAM" id="MobiDB-lite"/>
    </source>
</evidence>
<evidence type="ECO:0000256" key="3">
    <source>
        <dbReference type="ARBA" id="ARBA00022771"/>
    </source>
</evidence>
<dbReference type="SUPFAM" id="SSF51045">
    <property type="entry name" value="WW domain"/>
    <property type="match status" value="1"/>
</dbReference>
<keyword evidence="10" id="KW-1185">Reference proteome</keyword>
<dbReference type="SMART" id="SM00451">
    <property type="entry name" value="ZnF_U1"/>
    <property type="match status" value="1"/>
</dbReference>
<name>A0ABD1DNN5_CULPP</name>